<dbReference type="InterPro" id="IPR024867">
    <property type="entry name" value="NFRKB"/>
</dbReference>
<organism evidence="2 3">
    <name type="scientific">Vanilla planifolia</name>
    <name type="common">Vanilla</name>
    <dbReference type="NCBI Taxonomy" id="51239"/>
    <lineage>
        <taxon>Eukaryota</taxon>
        <taxon>Viridiplantae</taxon>
        <taxon>Streptophyta</taxon>
        <taxon>Embryophyta</taxon>
        <taxon>Tracheophyta</taxon>
        <taxon>Spermatophyta</taxon>
        <taxon>Magnoliopsida</taxon>
        <taxon>Liliopsida</taxon>
        <taxon>Asparagales</taxon>
        <taxon>Orchidaceae</taxon>
        <taxon>Vanilloideae</taxon>
        <taxon>Vanilleae</taxon>
        <taxon>Vanilla</taxon>
    </lineage>
</organism>
<dbReference type="InterPro" id="IPR057748">
    <property type="entry name" value="NFRKB_WH_2"/>
</dbReference>
<reference evidence="2 3" key="1">
    <citation type="journal article" date="2020" name="Nat. Food">
        <title>A phased Vanilla planifolia genome enables genetic improvement of flavour and production.</title>
        <authorList>
            <person name="Hasing T."/>
            <person name="Tang H."/>
            <person name="Brym M."/>
            <person name="Khazi F."/>
            <person name="Huang T."/>
            <person name="Chambers A.H."/>
        </authorList>
    </citation>
    <scope>NUCLEOTIDE SEQUENCE [LARGE SCALE GENOMIC DNA]</scope>
    <source>
        <tissue evidence="2">Leaf</tissue>
    </source>
</reference>
<dbReference type="EMBL" id="JADCNL010000001">
    <property type="protein sequence ID" value="KAG0497007.1"/>
    <property type="molecule type" value="Genomic_DNA"/>
</dbReference>
<dbReference type="PANTHER" id="PTHR13052">
    <property type="entry name" value="NFRKB-RELATED"/>
    <property type="match status" value="1"/>
</dbReference>
<evidence type="ECO:0000313" key="3">
    <source>
        <dbReference type="Proteomes" id="UP000636800"/>
    </source>
</evidence>
<dbReference type="PANTHER" id="PTHR13052:SF0">
    <property type="entry name" value="DNA-BINDING PROTEIN-LIKE"/>
    <property type="match status" value="1"/>
</dbReference>
<proteinExistence type="predicted"/>
<comment type="caution">
    <text evidence="2">The sequence shown here is derived from an EMBL/GenBank/DDBJ whole genome shotgun (WGS) entry which is preliminary data.</text>
</comment>
<evidence type="ECO:0000313" key="2">
    <source>
        <dbReference type="EMBL" id="KAG0497007.1"/>
    </source>
</evidence>
<accession>A0A835S3V1</accession>
<evidence type="ECO:0000259" key="1">
    <source>
        <dbReference type="Pfam" id="PF25793"/>
    </source>
</evidence>
<dbReference type="Proteomes" id="UP000636800">
    <property type="component" value="Chromosome 1"/>
</dbReference>
<keyword evidence="3" id="KW-1185">Reference proteome</keyword>
<dbReference type="OrthoDB" id="4062651at2759"/>
<sequence length="706" mass="78586">MTHSSEKLQAALVGTTAAEIKRKGKTDVHHSLQLGNDTINHGRSIMNEAGNLDVNASFTVMERESNRSGTKTHISNDLALENDYNEISNKAISGYSSLSKKKKFRSDDRYFDELGEPVHQQSSPMRLIEDASATKKKGKRKADAMLVASSIVNPETILPEKAVSDLEIDTTVKEGIKLQHKKPFTLITPTIHTGFSFSIIHLLSAVRKALITLRLEDTEDIGNRLGKDDVSMLAMRGEQKFLHSSNGMLTLHTNDQVEGSISGNELSNLPSLTVQEIVDRVRLNPGDPCILETQEPLQDLVRGVLKIFSSRTAPLGAKGWKALVLYQKSNKTWSWIGSLSSSSSDNDNAAEETSAEAWGIPHKVLVKLVDAFANWLKSGQETLQQIGSLPAPPAMLPALDDKERFRDLRAQKSLNTISPSSGEVRAYFHKEELLRYSIPDRAFQYTAVDGRKSIVAPLRRGGGKPTSKARDHFMLKPDRPPHVTILCLVRDAAARLPGSIGTRADVCTLIRDSQYIVDDVTDAQVNQVVSGALDRLHYERDPCVQFDGDRKLWVYLHRDREEEDFEDDGTSSTKKWKRQRKDATENSEIVAMIDSNYVPAGEPADAGCPRYDYNPDLNNDSLAVNIEHKGELVYNDLRPTRENVQSYVNPTQRERSQSSAITWGLICGNPLQENKMLCQENSTSQDFDDEAFSRERPVGLSSTSLF</sequence>
<dbReference type="GO" id="GO:0031011">
    <property type="term" value="C:Ino80 complex"/>
    <property type="evidence" value="ECO:0007669"/>
    <property type="project" value="InterPro"/>
</dbReference>
<dbReference type="AlphaFoldDB" id="A0A835S3V1"/>
<gene>
    <name evidence="2" type="ORF">HPP92_001698</name>
</gene>
<feature type="domain" description="Nuclear factor related to kappa-B-binding protein second winged helix" evidence="1">
    <location>
        <begin position="425"/>
        <end position="563"/>
    </location>
</feature>
<name>A0A835S3V1_VANPL</name>
<protein>
    <recommendedName>
        <fullName evidence="1">Nuclear factor related to kappa-B-binding protein second winged helix domain-containing protein</fullName>
    </recommendedName>
</protein>
<dbReference type="Pfam" id="PF25793">
    <property type="entry name" value="WHD_2nd_NFRKB"/>
    <property type="match status" value="1"/>
</dbReference>